<organism evidence="3 4">
    <name type="scientific">Pantoea phytobeneficialis</name>
    <dbReference type="NCBI Taxonomy" id="2052056"/>
    <lineage>
        <taxon>Bacteria</taxon>
        <taxon>Pseudomonadati</taxon>
        <taxon>Pseudomonadota</taxon>
        <taxon>Gammaproteobacteria</taxon>
        <taxon>Enterobacterales</taxon>
        <taxon>Erwiniaceae</taxon>
        <taxon>Pantoea</taxon>
    </lineage>
</organism>
<sequence length="331" mass="39076">MIPDYQKFISFQDKRVIPFFFAVILVVVGFYWKNNDYQLTQHNVWPVSALLAIVLFNFIYDLKAFWAYSCVIGRVDVNVFSEKPCGKLLNVVSRPVIISTLMLWMFWIIATGWLSLPATMYSVLCFYITSSCIVYLVFRWLRPVYIRQVLTSATPGVKYRHLYQYVSVCLFTVTLLNVISVSPLAQQEGFSLREGFLSIRLMVAMLILCTIVLAINLAFARISKRYVFLGRIFLKEIDFFFSKSVPFSRLSSRPLIIRILIVLFILAVWIVAVSTALSLLQWQIRFEWYFLFCFLPCMGYCFLHTWWQYHHEFMMACDMYFRYEAFNKRNL</sequence>
<dbReference type="KEGG" id="ppho:CTZ24_09100"/>
<feature type="transmembrane region" description="Helical" evidence="1">
    <location>
        <begin position="288"/>
        <end position="307"/>
    </location>
</feature>
<feature type="transmembrane region" description="Helical" evidence="1">
    <location>
        <begin position="120"/>
        <end position="141"/>
    </location>
</feature>
<feature type="transmembrane region" description="Helical" evidence="1">
    <location>
        <begin position="162"/>
        <end position="185"/>
    </location>
</feature>
<gene>
    <name evidence="3" type="ORF">CTZ24_09100</name>
    <name evidence="2" type="ORF">Q3404_06015</name>
</gene>
<accession>A0AAP9H4U7</accession>
<evidence type="ECO:0000256" key="1">
    <source>
        <dbReference type="SAM" id="Phobius"/>
    </source>
</evidence>
<keyword evidence="1" id="KW-0812">Transmembrane</keyword>
<evidence type="ECO:0000313" key="4">
    <source>
        <dbReference type="Proteomes" id="UP000424872"/>
    </source>
</evidence>
<evidence type="ECO:0000313" key="2">
    <source>
        <dbReference type="EMBL" id="MDO6406129.1"/>
    </source>
</evidence>
<dbReference type="EMBL" id="JAUOOM010000004">
    <property type="protein sequence ID" value="MDO6406129.1"/>
    <property type="molecule type" value="Genomic_DNA"/>
</dbReference>
<keyword evidence="1" id="KW-0472">Membrane</keyword>
<evidence type="ECO:0000313" key="5">
    <source>
        <dbReference type="Proteomes" id="UP001171299"/>
    </source>
</evidence>
<evidence type="ECO:0000313" key="3">
    <source>
        <dbReference type="EMBL" id="QGR06559.1"/>
    </source>
</evidence>
<protein>
    <recommendedName>
        <fullName evidence="6">Inner membrane protein</fullName>
    </recommendedName>
</protein>
<dbReference type="Proteomes" id="UP000424872">
    <property type="component" value="Chromosome"/>
</dbReference>
<keyword evidence="5" id="KW-1185">Reference proteome</keyword>
<feature type="transmembrane region" description="Helical" evidence="1">
    <location>
        <begin position="197"/>
        <end position="219"/>
    </location>
</feature>
<keyword evidence="1" id="KW-1133">Transmembrane helix</keyword>
<evidence type="ECO:0008006" key="6">
    <source>
        <dbReference type="Google" id="ProtNLM"/>
    </source>
</evidence>
<reference evidence="3" key="2">
    <citation type="journal article" date="2020" name="Environ. Microbiol.">
        <title>The extreme plant-growth-promoting properties of Pantoea phytobeneficialis MSR2 revealed by functional and genomic analysis.</title>
        <authorList>
            <person name="Nascimento F.X."/>
            <person name="Hernandez A.G."/>
            <person name="Glick B.R."/>
            <person name="Rossi M.J."/>
        </authorList>
    </citation>
    <scope>NUCLEOTIDE SEQUENCE</scope>
    <source>
        <strain evidence="3">MSR2</strain>
    </source>
</reference>
<feature type="transmembrane region" description="Helical" evidence="1">
    <location>
        <begin position="255"/>
        <end position="282"/>
    </location>
</feature>
<reference evidence="2" key="3">
    <citation type="submission" date="2023-07" db="EMBL/GenBank/DDBJ databases">
        <title>The extreme plant-growth-promoting properties of Pantoea phytobeneficialis PF55 revealed by functional and genomic analysis.</title>
        <authorList>
            <person name="Nascimento F.X."/>
            <person name="Marcio R.J."/>
        </authorList>
    </citation>
    <scope>NUCLEOTIDE SEQUENCE</scope>
    <source>
        <strain evidence="2">PF55</strain>
    </source>
</reference>
<name>A0AAP9H4U7_9GAMM</name>
<dbReference type="EMBL" id="CP024636">
    <property type="protein sequence ID" value="QGR06559.1"/>
    <property type="molecule type" value="Genomic_DNA"/>
</dbReference>
<reference evidence="4" key="1">
    <citation type="submission" date="2017-11" db="EMBL/GenBank/DDBJ databases">
        <title>Genome sequence of Pantoea sp. MSR2.</title>
        <authorList>
            <person name="Nascimento F.X."/>
        </authorList>
    </citation>
    <scope>NUCLEOTIDE SEQUENCE [LARGE SCALE GENOMIC DNA]</scope>
    <source>
        <strain evidence="4">MSR2</strain>
    </source>
</reference>
<dbReference type="RefSeq" id="WP_208725357.1">
    <property type="nucleotide sequence ID" value="NZ_CP024636.1"/>
</dbReference>
<feature type="transmembrane region" description="Helical" evidence="1">
    <location>
        <begin position="44"/>
        <end position="60"/>
    </location>
</feature>
<dbReference type="Proteomes" id="UP001171299">
    <property type="component" value="Unassembled WGS sequence"/>
</dbReference>
<feature type="transmembrane region" description="Helical" evidence="1">
    <location>
        <begin position="96"/>
        <end position="114"/>
    </location>
</feature>
<proteinExistence type="predicted"/>
<dbReference type="AlphaFoldDB" id="A0AAP9H4U7"/>
<feature type="transmembrane region" description="Helical" evidence="1">
    <location>
        <begin position="16"/>
        <end position="32"/>
    </location>
</feature>